<comment type="caution">
    <text evidence="1">The sequence shown here is derived from an EMBL/GenBank/DDBJ whole genome shotgun (WGS) entry which is preliminary data.</text>
</comment>
<gene>
    <name evidence="1" type="primary">Cnig_chr_X.g25047</name>
    <name evidence="1" type="ORF">B9Z55_025047</name>
</gene>
<sequence length="251" mass="30289">MALSRPIWLKPVEKAFRKMMEKLEDTEDMMTYIEQVFLSHYKKEKVNTEEFENVNLATYFDINLKYTPRAVGIHWWESIGKKEEKIERYPIVHALCKFRIRPEDYEATFTRHESWGPVTLNYGEMREHHMRVWIEKLEKRFGFDICSSDVKRFDYRRVVRDYYELSVIVNRCLKEGNETLKNDILENIIHRLHATEVFLLKEVCEAHKKYGGRDADHKKSELLHNLTFFVISAEIMYRKLRKIVFFNIPGK</sequence>
<reference evidence="2" key="1">
    <citation type="submission" date="2017-10" db="EMBL/GenBank/DDBJ databases">
        <title>Rapid genome shrinkage in a self-fertile nematode reveals novel sperm competition proteins.</title>
        <authorList>
            <person name="Yin D."/>
            <person name="Schwarz E.M."/>
            <person name="Thomas C.G."/>
            <person name="Felde R.L."/>
            <person name="Korf I.F."/>
            <person name="Cutter A.D."/>
            <person name="Schartner C.M."/>
            <person name="Ralston E.J."/>
            <person name="Meyer B.J."/>
            <person name="Haag E.S."/>
        </authorList>
    </citation>
    <scope>NUCLEOTIDE SEQUENCE [LARGE SCALE GENOMIC DNA]</scope>
    <source>
        <strain evidence="2">JU1422</strain>
    </source>
</reference>
<keyword evidence="2" id="KW-1185">Reference proteome</keyword>
<organism evidence="1 2">
    <name type="scientific">Caenorhabditis nigoni</name>
    <dbReference type="NCBI Taxonomy" id="1611254"/>
    <lineage>
        <taxon>Eukaryota</taxon>
        <taxon>Metazoa</taxon>
        <taxon>Ecdysozoa</taxon>
        <taxon>Nematoda</taxon>
        <taxon>Chromadorea</taxon>
        <taxon>Rhabditida</taxon>
        <taxon>Rhabditina</taxon>
        <taxon>Rhabditomorpha</taxon>
        <taxon>Rhabditoidea</taxon>
        <taxon>Rhabditidae</taxon>
        <taxon>Peloderinae</taxon>
        <taxon>Caenorhabditis</taxon>
    </lineage>
</organism>
<proteinExistence type="predicted"/>
<name>A0A2G5SWM3_9PELO</name>
<protein>
    <submittedName>
        <fullName evidence="1">Uncharacterized protein</fullName>
    </submittedName>
</protein>
<evidence type="ECO:0000313" key="1">
    <source>
        <dbReference type="EMBL" id="PIC19525.1"/>
    </source>
</evidence>
<dbReference type="Proteomes" id="UP000230233">
    <property type="component" value="Chromosome X"/>
</dbReference>
<accession>A0A2G5SWM3</accession>
<dbReference type="AlphaFoldDB" id="A0A2G5SWM3"/>
<evidence type="ECO:0000313" key="2">
    <source>
        <dbReference type="Proteomes" id="UP000230233"/>
    </source>
</evidence>
<dbReference type="EMBL" id="PDUG01000006">
    <property type="protein sequence ID" value="PIC19525.1"/>
    <property type="molecule type" value="Genomic_DNA"/>
</dbReference>
<dbReference type="OrthoDB" id="5820036at2759"/>